<sequence>MPRNIRSEAKNVMAGYVSTHPDLEPELTDDEQWREDAAVELKARKLGVVKALSEDVLQAIVAGEIDMSDVYAAARSN</sequence>
<dbReference type="Proteomes" id="UP000518681">
    <property type="component" value="Unassembled WGS sequence"/>
</dbReference>
<name>A0AAW3V3I5_9BURK</name>
<evidence type="ECO:0000313" key="1">
    <source>
        <dbReference type="EMBL" id="MBB6204345.1"/>
    </source>
</evidence>
<organism evidence="1 2">
    <name type="scientific">Paraburkholderia fungorum</name>
    <dbReference type="NCBI Taxonomy" id="134537"/>
    <lineage>
        <taxon>Bacteria</taxon>
        <taxon>Pseudomonadati</taxon>
        <taxon>Pseudomonadota</taxon>
        <taxon>Betaproteobacteria</taxon>
        <taxon>Burkholderiales</taxon>
        <taxon>Burkholderiaceae</taxon>
        <taxon>Paraburkholderia</taxon>
    </lineage>
</organism>
<protein>
    <recommendedName>
        <fullName evidence="3">Antitoxin VbhA domain-containing protein</fullName>
    </recommendedName>
</protein>
<evidence type="ECO:0000313" key="2">
    <source>
        <dbReference type="Proteomes" id="UP000518681"/>
    </source>
</evidence>
<proteinExistence type="predicted"/>
<comment type="caution">
    <text evidence="1">The sequence shown here is derived from an EMBL/GenBank/DDBJ whole genome shotgun (WGS) entry which is preliminary data.</text>
</comment>
<dbReference type="AlphaFoldDB" id="A0AAW3V3I5"/>
<dbReference type="RefSeq" id="WP_183800754.1">
    <property type="nucleotide sequence ID" value="NZ_JACIII010000013.1"/>
</dbReference>
<accession>A0AAW3V3I5</accession>
<reference evidence="1 2" key="1">
    <citation type="submission" date="2020-08" db="EMBL/GenBank/DDBJ databases">
        <title>Genomic Encyclopedia of Type Strains, Phase IV (KMG-V): Genome sequencing to study the core and pangenomes of soil and plant-associated prokaryotes.</title>
        <authorList>
            <person name="Whitman W."/>
        </authorList>
    </citation>
    <scope>NUCLEOTIDE SEQUENCE [LARGE SCALE GENOMIC DNA]</scope>
    <source>
        <strain evidence="1 2">SEMIA 4013</strain>
    </source>
</reference>
<evidence type="ECO:0008006" key="3">
    <source>
        <dbReference type="Google" id="ProtNLM"/>
    </source>
</evidence>
<gene>
    <name evidence="1" type="ORF">GGD69_005239</name>
</gene>
<dbReference type="EMBL" id="JACIIK010000009">
    <property type="protein sequence ID" value="MBB6204345.1"/>
    <property type="molecule type" value="Genomic_DNA"/>
</dbReference>